<evidence type="ECO:0000313" key="2">
    <source>
        <dbReference type="EMBL" id="MCM8748581.1"/>
    </source>
</evidence>
<evidence type="ECO:0000256" key="1">
    <source>
        <dbReference type="SAM" id="MobiDB-lite"/>
    </source>
</evidence>
<reference evidence="2" key="1">
    <citation type="submission" date="2022-06" db="EMBL/GenBank/DDBJ databases">
        <title>CFH 74404 Thermomicrobiaceae sp.</title>
        <authorList>
            <person name="Ming H."/>
            <person name="Li W.-J."/>
            <person name="Zhao Z."/>
        </authorList>
    </citation>
    <scope>NUCLEOTIDE SEQUENCE</scope>
    <source>
        <strain evidence="2">CFH 74404</strain>
    </source>
</reference>
<name>A0AA41WFR0_9BACT</name>
<accession>A0AA41WFR0</accession>
<keyword evidence="3" id="KW-1185">Reference proteome</keyword>
<proteinExistence type="predicted"/>
<dbReference type="EMBL" id="JAMSLR010000003">
    <property type="protein sequence ID" value="MCM8748581.1"/>
    <property type="molecule type" value="Genomic_DNA"/>
</dbReference>
<protein>
    <submittedName>
        <fullName evidence="2">Uncharacterized protein</fullName>
    </submittedName>
</protein>
<comment type="caution">
    <text evidence="2">The sequence shown here is derived from an EMBL/GenBank/DDBJ whole genome shotgun (WGS) entry which is preliminary data.</text>
</comment>
<feature type="region of interest" description="Disordered" evidence="1">
    <location>
        <begin position="133"/>
        <end position="152"/>
    </location>
</feature>
<organism evidence="2 3">
    <name type="scientific">Thermalbibacter longus</name>
    <dbReference type="NCBI Taxonomy" id="2951981"/>
    <lineage>
        <taxon>Bacteria</taxon>
        <taxon>Pseudomonadati</taxon>
        <taxon>Thermomicrobiota</taxon>
        <taxon>Thermomicrobia</taxon>
        <taxon>Thermomicrobiales</taxon>
        <taxon>Thermomicrobiaceae</taxon>
        <taxon>Thermalbibacter</taxon>
    </lineage>
</organism>
<sequence length="152" mass="17855">METPRERIERLVAEGRKARADLERALLFWRQRLQAGILLPTGEMVRITLDDLYHLLVDDRIFRKPERIELILLSIFKIRQARQNRRRALSAWQEGERHLFGFAILDAESRARTMHVIDERDLRKYAKEPVLWSRSERPSSGTDQGQTSSACS</sequence>
<dbReference type="Proteomes" id="UP001165306">
    <property type="component" value="Unassembled WGS sequence"/>
</dbReference>
<dbReference type="AlphaFoldDB" id="A0AA41WFR0"/>
<gene>
    <name evidence="2" type="ORF">NET02_05435</name>
</gene>
<dbReference type="RefSeq" id="WP_284056363.1">
    <property type="nucleotide sequence ID" value="NZ_JAMSLR010000003.1"/>
</dbReference>
<feature type="compositionally biased region" description="Polar residues" evidence="1">
    <location>
        <begin position="138"/>
        <end position="152"/>
    </location>
</feature>
<evidence type="ECO:0000313" key="3">
    <source>
        <dbReference type="Proteomes" id="UP001165306"/>
    </source>
</evidence>